<feature type="domain" description="Fibronectin type-III" evidence="3">
    <location>
        <begin position="1935"/>
        <end position="2024"/>
    </location>
</feature>
<feature type="domain" description="Fibronectin type-III" evidence="3">
    <location>
        <begin position="108"/>
        <end position="202"/>
    </location>
</feature>
<dbReference type="EMBL" id="JBBPFD010000001">
    <property type="protein sequence ID" value="KAK7945711.1"/>
    <property type="molecule type" value="Genomic_DNA"/>
</dbReference>
<dbReference type="Pfam" id="PF00041">
    <property type="entry name" value="fn3"/>
    <property type="match status" value="7"/>
</dbReference>
<dbReference type="Gene3D" id="2.60.40.10">
    <property type="entry name" value="Immunoglobulins"/>
    <property type="match status" value="18"/>
</dbReference>
<protein>
    <recommendedName>
        <fullName evidence="3">Fibronectin type-III domain-containing protein</fullName>
    </recommendedName>
</protein>
<dbReference type="Proteomes" id="UP001460270">
    <property type="component" value="Unassembled WGS sequence"/>
</dbReference>
<feature type="domain" description="Fibronectin type-III" evidence="3">
    <location>
        <begin position="812"/>
        <end position="898"/>
    </location>
</feature>
<evidence type="ECO:0000256" key="1">
    <source>
        <dbReference type="SAM" id="MobiDB-lite"/>
    </source>
</evidence>
<feature type="domain" description="Fibronectin type-III" evidence="3">
    <location>
        <begin position="550"/>
        <end position="636"/>
    </location>
</feature>
<feature type="domain" description="Fibronectin type-III" evidence="3">
    <location>
        <begin position="985"/>
        <end position="1073"/>
    </location>
</feature>
<evidence type="ECO:0000256" key="2">
    <source>
        <dbReference type="SAM" id="SignalP"/>
    </source>
</evidence>
<feature type="domain" description="Fibronectin type-III" evidence="3">
    <location>
        <begin position="724"/>
        <end position="811"/>
    </location>
</feature>
<feature type="compositionally biased region" description="Polar residues" evidence="1">
    <location>
        <begin position="2075"/>
        <end position="2090"/>
    </location>
</feature>
<name>A0AAW0Q299_9GOBI</name>
<gene>
    <name evidence="4" type="ORF">WMY93_001439</name>
</gene>
<feature type="domain" description="Fibronectin type-III" evidence="3">
    <location>
        <begin position="2178"/>
        <end position="2267"/>
    </location>
</feature>
<dbReference type="PANTHER" id="PTHR47135:SF3">
    <property type="entry name" value="FIBRONECTIN TYPE-III DOMAIN-CONTAINING PROTEIN"/>
    <property type="match status" value="1"/>
</dbReference>
<dbReference type="SUPFAM" id="SSF49265">
    <property type="entry name" value="Fibronectin type III"/>
    <property type="match status" value="19"/>
</dbReference>
<dbReference type="InterPro" id="IPR003961">
    <property type="entry name" value="FN3_dom"/>
</dbReference>
<feature type="domain" description="Fibronectin type-III" evidence="3">
    <location>
        <begin position="1418"/>
        <end position="1506"/>
    </location>
</feature>
<sequence length="2893" mass="303779">MWMLYITATIVSIIQIHSSAGCNIKSATSPSASSLNVLWEAVSQATSYQLELRVPNSTDIAPVVTSVTGSVTEKKINGLRPGHHYEITLKVLRYVSVVDSCHFTSMTVPDTVQITSAKAVSSTSIKLEWASVTGADNYTVHVEKFSSDNTVSVLTFGFPNSPGEVLQLLPSTTYMCYITATNRAGSGTKGSTKTISTLVPPPDGVNATATTKSSALVKWNARSGVLMYQVSVTHTGNNTPPVIKTTSKTFQTIDNLEPCSNYTLGVSSLDAFLTPGEPTEVSYITSNINPVTMITNEYDCTTATVTVTWDQVFGANAYMATVTDGTGKSLNCTSSGTSCDISELKCGEKYSTHVTVISDNCRSTDTLDEKFDTVPCGPANPVIDYSCSSSAITYKWESTNNTLFYVAKSIDHNGQVQECRTLNTWCYYTNVGCGETYTFTVQSIALECNSGLTNQQTIKTAPCLPQNIITSTDCTSDKLTTTWDDASGAVSYTLLILGNTNNYNCTTVNNSCELDGVSCGEHFSVTVTASNEDCTTPEVLGEVAETGPCTPTNLTVSNDCSPDTAQVSWVESRGVVFYTVTATDSNGTEYTCYNTEPTCEMKNLKCGETYSVSVMGTNAYCNSLPSASANFQTASCPPTNVVAERNCTNNQASISWESHHATGSYTAVIEDGEGDRYNCTSSTVNSCIIPSPPCGKTYSVTVTYNYGNCSLTSTPVSMDSVPCQPENVTADVTCITGELTVTWTSPTPAEKYMTEITGGTPSQTIFCNSNETQCLQEGLDCGSSYEVTVYSLHGSCSSLPSSQFTVQTIPCAPSSVSVQKACSPNNSSVSWVTSAGATKYIAEAVSGDGSTSKCESQQTSCSFSDLQCGQVYTISVSGVKDTCPGLVSSNISLQTEPCSPVNVSSQLDCLAGTAMVSWAASANAANYSVKATNTGSSVYCHGPSTSCTLHGLDCNAQHTITVTASDDKCTSDDSAPFDQGSVPCAPQNVQTSLTCSTNNVVVSWDEVSTSWDYNVTAVSSSGQAADASCTTRFSNCTLNTLVCGQNYTVTVVAFSGSCVGPTSSPVIMTTAPCGTANLNTELTCGSNTLDVSMSAASGAASYLVIVSGPDGFSKNCTVTSLTCQITSLQCATEYNVSAVVQSSTCSSSPTQTVVTTGPCDPANVNSNLICRSNSAIMSWDAAPGADAYTVTASEVGSQYETSCRNNTPSCQLNQLNCGKNYTVTVVSEGATCNSTGTTTSLTTAPCSPTIQYYNLTCGTNSSSLTWSAVQSATGYVVDAVAGNELVSCNSTTTECILTGLKCSQNYTTTVIAKGNECDSDPSTSFTVSTAPCPPSITSLQYICDSSTASIGWSDTGGSTGYTAEVIGSYTDSCDTIENNCDFQNLPCGLNLHIKVKAKGPQCNSEYSFGDTFETVPCAPENVSATLICDADSAMVTWAESSLAVNYTVTASGQTSVSHCHNVSNSCIVQGLQCGEDYNITVTSHSAKCTGHTSNMHNFKAGLCAPTTASVLLGCQSSTVNWSNVPGAEKVIAKATNDIEQTYTCESNSTNSCVLPDIPCGGNYSVSVVTVDRGCNSVPKSAGQLKTVQCPPTNLDGSIDCETNTVTLTWDQSSVPGTNYSIKRELIGSGAGPNVFTSSVNTYTMNDLQCGESYNFSVAAKDGNCLTSYSPFIQLDTAPCEPTSFTAHVDCGSNNGTFSWSEGKGASSHTVQVTGEHGHKASCTSNNMACVIKLDCGRFYSATLLASTDTCNTTKSANRVIDSAPCLPENVEGVVNCSTNVMKVTWKEMPAPENYTAWAIATDGHNASCTSQSNFCSISDLECGRVYDVVVSASSIDCNIIAGSDYKVQSAPCKPESMTVDLNCTANAVTVSWTQLNTNQNNTVTATSDSGVSTCQTLDTSCSFLNLTCGTHYTFLAVAQTNVCMSESSTMDKTTAPCAPTAVAANLDCNSKEAVVTWNISDSAESYRVQAQSSDGNTSFCTDPSTTCNLQQLLCGQEYTVSVEAVNTGCTGPASDSTTFITEPCVPVNVIATYTVGVAQNDACTQGVTSEQIQLTTEPCPPNNVQANMKCGQHSAGESNRQRPSNETSVVTEPCQPSKINVTVDCEAKAATVFWLPSDGAQSYVTELKSSNHSDICRSNNSNCQPSHLHCGEEYNVSVMAVGQSCNTTGYMTSNFYTEPCEVTAVSVSYTVGNAAVQWNVAKGATSYSVQAVSDQGATSVCNSNSTQCTLGSLQCSELYNVSVSAHNQACASQGVASDTKHLTTEPCPPTNVHTNVDCTRAHCDAVRTDSSCVITGLDCGMVYSAWVIAKGEQYNSSESNVISFISAPCYPRNSTVQVDCSSNGATVSWTLCSTQQTSCNILGLSCGQTYSLNLTATNEQCSVTAPTQPSVNTRPCPLTGVSTSYDCLLGNVTVNWQNSAGADKYIATLTSATGLSSNCTSQSSTCSVSEVPCGQNFTVSVTASNAECTISSTEPKSQTTAPCVPTNVDAVMDCATDTAAVSWTTSSGAVNYTVTAQSTANNVSCETPGLSCTLTNLICGTQYTIHVVANDDTCSSAASQAIILDSAPCPPDNVDAVIDCATDDLKVSWTLVTQAQYYLVSVIGQNGGSNKTCNTTISECTLSSVTCGNTFVAQVTAARGSCQSRASQTASAVSKPCRPNAPDVVKSCGDAEVSWILSPVADMYHVVAVGDNGHTHTCNTTFDNCTLSPLHCDQQYSVFMTARHENCSSLTSPNVTLYTGPCKPDNVLVTYDCHESSALLTWNEKSNAVDYYASAVDENGSMLYCQNSSAQCTFKGLQCGNKYNFTVLATDGSCNSSYSDPVDSMGAVPCPPENVAVQLLPQQNDRQVLSLGTVLAPVTSLSLSLDGQQIRPAAGEGTSVMFPKLNELKLVVQ</sequence>
<organism evidence="4 5">
    <name type="scientific">Mugilogobius chulae</name>
    <name type="common">yellowstripe goby</name>
    <dbReference type="NCBI Taxonomy" id="88201"/>
    <lineage>
        <taxon>Eukaryota</taxon>
        <taxon>Metazoa</taxon>
        <taxon>Chordata</taxon>
        <taxon>Craniata</taxon>
        <taxon>Vertebrata</taxon>
        <taxon>Euteleostomi</taxon>
        <taxon>Actinopterygii</taxon>
        <taxon>Neopterygii</taxon>
        <taxon>Teleostei</taxon>
        <taxon>Neoteleostei</taxon>
        <taxon>Acanthomorphata</taxon>
        <taxon>Gobiaria</taxon>
        <taxon>Gobiiformes</taxon>
        <taxon>Gobioidei</taxon>
        <taxon>Gobiidae</taxon>
        <taxon>Gobionellinae</taxon>
        <taxon>Mugilogobius</taxon>
    </lineage>
</organism>
<feature type="chain" id="PRO_5044024561" description="Fibronectin type-III domain-containing protein" evidence="2">
    <location>
        <begin position="22"/>
        <end position="2893"/>
    </location>
</feature>
<feature type="signal peptide" evidence="2">
    <location>
        <begin position="1"/>
        <end position="21"/>
    </location>
</feature>
<feature type="domain" description="Fibronectin type-III" evidence="3">
    <location>
        <begin position="2484"/>
        <end position="2569"/>
    </location>
</feature>
<feature type="domain" description="Fibronectin type-III" evidence="3">
    <location>
        <begin position="20"/>
        <end position="107"/>
    </location>
</feature>
<dbReference type="SMART" id="SM00060">
    <property type="entry name" value="FN3"/>
    <property type="match status" value="23"/>
</dbReference>
<reference evidence="5" key="1">
    <citation type="submission" date="2024-04" db="EMBL/GenBank/DDBJ databases">
        <title>Salinicola lusitanus LLJ914,a marine bacterium isolated from the Okinawa Trough.</title>
        <authorList>
            <person name="Li J."/>
        </authorList>
    </citation>
    <scope>NUCLEOTIDE SEQUENCE [LARGE SCALE GENOMIC DNA]</scope>
</reference>
<proteinExistence type="predicted"/>
<feature type="domain" description="Fibronectin type-III" evidence="3">
    <location>
        <begin position="2570"/>
        <end position="2657"/>
    </location>
</feature>
<accession>A0AAW0Q299</accession>
<evidence type="ECO:0000313" key="4">
    <source>
        <dbReference type="EMBL" id="KAK7945711.1"/>
    </source>
</evidence>
<keyword evidence="2" id="KW-0732">Signal</keyword>
<evidence type="ECO:0000313" key="5">
    <source>
        <dbReference type="Proteomes" id="UP001460270"/>
    </source>
</evidence>
<dbReference type="CDD" id="cd00063">
    <property type="entry name" value="FN3"/>
    <property type="match status" value="8"/>
</dbReference>
<dbReference type="PROSITE" id="PS50853">
    <property type="entry name" value="FN3"/>
    <property type="match status" value="13"/>
</dbReference>
<keyword evidence="5" id="KW-1185">Reference proteome</keyword>
<dbReference type="InterPro" id="IPR013783">
    <property type="entry name" value="Ig-like_fold"/>
</dbReference>
<feature type="region of interest" description="Disordered" evidence="1">
    <location>
        <begin position="2070"/>
        <end position="2093"/>
    </location>
</feature>
<comment type="caution">
    <text evidence="4">The sequence shown here is derived from an EMBL/GenBank/DDBJ whole genome shotgun (WGS) entry which is preliminary data.</text>
</comment>
<evidence type="ECO:0000259" key="3">
    <source>
        <dbReference type="PROSITE" id="PS50853"/>
    </source>
</evidence>
<dbReference type="InterPro" id="IPR036116">
    <property type="entry name" value="FN3_sf"/>
</dbReference>
<feature type="domain" description="Fibronectin type-III" evidence="3">
    <location>
        <begin position="1244"/>
        <end position="1332"/>
    </location>
</feature>
<feature type="domain" description="Fibronectin type-III" evidence="3">
    <location>
        <begin position="1590"/>
        <end position="1679"/>
    </location>
</feature>
<dbReference type="PANTHER" id="PTHR47135">
    <property type="entry name" value="FIBRONECTIN TYPE III DOMAIN-CONTAINING PROTEIN 7"/>
    <property type="match status" value="1"/>
</dbReference>